<comment type="function">
    <text evidence="4">Nucleoside triphosphate pyrophosphatase that hydrolyzes dTTP and UTP. May have a dual role in cell division arrest and in preventing the incorporation of modified nucleotides into cellular nucleic acids.</text>
</comment>
<comment type="catalytic activity">
    <reaction evidence="4">
        <text>dTTP + H2O = dTMP + diphosphate + H(+)</text>
        <dbReference type="Rhea" id="RHEA:28534"/>
        <dbReference type="ChEBI" id="CHEBI:15377"/>
        <dbReference type="ChEBI" id="CHEBI:15378"/>
        <dbReference type="ChEBI" id="CHEBI:33019"/>
        <dbReference type="ChEBI" id="CHEBI:37568"/>
        <dbReference type="ChEBI" id="CHEBI:63528"/>
        <dbReference type="EC" id="3.6.1.9"/>
    </reaction>
</comment>
<reference evidence="5 6" key="1">
    <citation type="submission" date="2015-11" db="EMBL/GenBank/DDBJ databases">
        <title>Expanding the genomic diversity of Burkholderia species for the development of highly accurate diagnostics.</title>
        <authorList>
            <person name="Sahl J."/>
            <person name="Keim P."/>
            <person name="Wagner D."/>
        </authorList>
    </citation>
    <scope>NUCLEOTIDE SEQUENCE [LARGE SCALE GENOMIC DNA]</scope>
    <source>
        <strain evidence="5 6">TSV85</strain>
    </source>
</reference>
<dbReference type="PANTHER" id="PTHR43213">
    <property type="entry name" value="BIFUNCTIONAL DTTP/UTP PYROPHOSPHATASE/METHYLTRANSFERASE PROTEIN-RELATED"/>
    <property type="match status" value="1"/>
</dbReference>
<dbReference type="GO" id="GO:0036218">
    <property type="term" value="F:dTTP diphosphatase activity"/>
    <property type="evidence" value="ECO:0007669"/>
    <property type="project" value="RHEA"/>
</dbReference>
<dbReference type="InterPro" id="IPR029001">
    <property type="entry name" value="ITPase-like_fam"/>
</dbReference>
<organism evidence="5 6">
    <name type="scientific">Burkholderia singularis</name>
    <dbReference type="NCBI Taxonomy" id="1503053"/>
    <lineage>
        <taxon>Bacteria</taxon>
        <taxon>Pseudomonadati</taxon>
        <taxon>Pseudomonadota</taxon>
        <taxon>Betaproteobacteria</taxon>
        <taxon>Burkholderiales</taxon>
        <taxon>Burkholderiaceae</taxon>
        <taxon>Burkholderia</taxon>
        <taxon>pseudomallei group</taxon>
    </lineage>
</organism>
<keyword evidence="4" id="KW-0963">Cytoplasm</keyword>
<feature type="active site" description="Proton acceptor" evidence="4">
    <location>
        <position position="88"/>
    </location>
</feature>
<evidence type="ECO:0000313" key="6">
    <source>
        <dbReference type="Proteomes" id="UP000062788"/>
    </source>
</evidence>
<dbReference type="AlphaFoldDB" id="A0A103E7B8"/>
<dbReference type="GO" id="GO:0005737">
    <property type="term" value="C:cytoplasm"/>
    <property type="evidence" value="ECO:0007669"/>
    <property type="project" value="UniProtKB-SubCell"/>
</dbReference>
<keyword evidence="3 4" id="KW-0546">Nucleotide metabolism</keyword>
<dbReference type="Proteomes" id="UP000062788">
    <property type="component" value="Unassembled WGS sequence"/>
</dbReference>
<comment type="cofactor">
    <cofactor evidence="1 4">
        <name>a divalent metal cation</name>
        <dbReference type="ChEBI" id="CHEBI:60240"/>
    </cofactor>
</comment>
<comment type="similarity">
    <text evidence="4">Belongs to the Maf family. YhdE subfamily.</text>
</comment>
<dbReference type="HAMAP" id="MF_00528">
    <property type="entry name" value="Maf"/>
    <property type="match status" value="1"/>
</dbReference>
<comment type="caution">
    <text evidence="4">Lacks conserved residue(s) required for the propagation of feature annotation.</text>
</comment>
<comment type="subcellular location">
    <subcellularLocation>
        <location evidence="4">Cytoplasm</location>
    </subcellularLocation>
</comment>
<dbReference type="NCBIfam" id="TIGR00172">
    <property type="entry name" value="maf"/>
    <property type="match status" value="1"/>
</dbReference>
<sequence>MPEHAPPPYPFIYLASQSPRRRELLDQLGVRHELLLPRADEDAEALEAEQPGETPDHYVLRVCVAKAHAARARLVASGKPAAPVLVADTTVTIDGAILGKPDDAAHALAMLTRLAGRTHQVLTAVAVIDAAGELMPPALSRSEVRFAPADAAALERYVDSREPFGKAGAYAIQGRAAEFVERIDGSHSGIMGLPLFETATLLRAARVAF</sequence>
<protein>
    <recommendedName>
        <fullName evidence="4">dTTP/UTP pyrophosphatase</fullName>
        <shortName evidence="4">dTTPase/UTPase</shortName>
        <ecNumber evidence="4">3.6.1.9</ecNumber>
    </recommendedName>
    <alternativeName>
        <fullName evidence="4">Nucleoside triphosphate pyrophosphatase</fullName>
    </alternativeName>
    <alternativeName>
        <fullName evidence="4">Nucleotide pyrophosphatase</fullName>
        <shortName evidence="4">Nucleotide PPase</shortName>
    </alternativeName>
</protein>
<evidence type="ECO:0000256" key="3">
    <source>
        <dbReference type="ARBA" id="ARBA00023080"/>
    </source>
</evidence>
<gene>
    <name evidence="5" type="ORF">WS67_00375</name>
</gene>
<dbReference type="PIRSF" id="PIRSF006305">
    <property type="entry name" value="Maf"/>
    <property type="match status" value="1"/>
</dbReference>
<comment type="caution">
    <text evidence="5">The sequence shown here is derived from an EMBL/GenBank/DDBJ whole genome shotgun (WGS) entry which is preliminary data.</text>
</comment>
<evidence type="ECO:0000256" key="1">
    <source>
        <dbReference type="ARBA" id="ARBA00001968"/>
    </source>
</evidence>
<dbReference type="CDD" id="cd00555">
    <property type="entry name" value="Maf"/>
    <property type="match status" value="1"/>
</dbReference>
<dbReference type="InterPro" id="IPR003697">
    <property type="entry name" value="Maf-like"/>
</dbReference>
<comment type="catalytic activity">
    <reaction evidence="4">
        <text>UTP + H2O = UMP + diphosphate + H(+)</text>
        <dbReference type="Rhea" id="RHEA:29395"/>
        <dbReference type="ChEBI" id="CHEBI:15377"/>
        <dbReference type="ChEBI" id="CHEBI:15378"/>
        <dbReference type="ChEBI" id="CHEBI:33019"/>
        <dbReference type="ChEBI" id="CHEBI:46398"/>
        <dbReference type="ChEBI" id="CHEBI:57865"/>
        <dbReference type="EC" id="3.6.1.9"/>
    </reaction>
</comment>
<dbReference type="SUPFAM" id="SSF52972">
    <property type="entry name" value="ITPase-like"/>
    <property type="match status" value="1"/>
</dbReference>
<dbReference type="GO" id="GO:0009117">
    <property type="term" value="P:nucleotide metabolic process"/>
    <property type="evidence" value="ECO:0007669"/>
    <property type="project" value="UniProtKB-KW"/>
</dbReference>
<feature type="site" description="Important for substrate specificity" evidence="4">
    <location>
        <position position="89"/>
    </location>
</feature>
<accession>A0A103E7B8</accession>
<proteinExistence type="inferred from homology"/>
<dbReference type="GO" id="GO:0036221">
    <property type="term" value="F:UTP diphosphatase activity"/>
    <property type="evidence" value="ECO:0007669"/>
    <property type="project" value="RHEA"/>
</dbReference>
<evidence type="ECO:0000256" key="2">
    <source>
        <dbReference type="ARBA" id="ARBA00022801"/>
    </source>
</evidence>
<dbReference type="EMBL" id="LOWA01000011">
    <property type="protein sequence ID" value="KVE29717.1"/>
    <property type="molecule type" value="Genomic_DNA"/>
</dbReference>
<name>A0A103E7B8_9BURK</name>
<feature type="site" description="Important for substrate specificity" evidence="4">
    <location>
        <position position="20"/>
    </location>
</feature>
<evidence type="ECO:0000313" key="5">
    <source>
        <dbReference type="EMBL" id="KVE29717.1"/>
    </source>
</evidence>
<keyword evidence="6" id="KW-1185">Reference proteome</keyword>
<keyword evidence="2 4" id="KW-0378">Hydrolase</keyword>
<evidence type="ECO:0000256" key="4">
    <source>
        <dbReference type="HAMAP-Rule" id="MF_00528"/>
    </source>
</evidence>
<feature type="site" description="Important for substrate specificity" evidence="4">
    <location>
        <position position="173"/>
    </location>
</feature>
<dbReference type="RefSeq" id="WP_059513074.1">
    <property type="nucleotide sequence ID" value="NZ_CP013448.1"/>
</dbReference>
<dbReference type="Pfam" id="PF02545">
    <property type="entry name" value="Maf"/>
    <property type="match status" value="1"/>
</dbReference>
<dbReference type="EC" id="3.6.1.9" evidence="4"/>
<dbReference type="OrthoDB" id="9807767at2"/>
<dbReference type="PANTHER" id="PTHR43213:SF5">
    <property type="entry name" value="BIFUNCTIONAL DTTP_UTP PYROPHOSPHATASE_METHYLTRANSFERASE PROTEIN-RELATED"/>
    <property type="match status" value="1"/>
</dbReference>
<dbReference type="Gene3D" id="3.90.950.10">
    <property type="match status" value="1"/>
</dbReference>